<evidence type="ECO:0000259" key="1">
    <source>
        <dbReference type="PROSITE" id="PS50943"/>
    </source>
</evidence>
<dbReference type="Gene3D" id="1.10.260.40">
    <property type="entry name" value="lambda repressor-like DNA-binding domains"/>
    <property type="match status" value="1"/>
</dbReference>
<proteinExistence type="predicted"/>
<organism evidence="2 3">
    <name type="scientific">Geomonas terrae</name>
    <dbReference type="NCBI Taxonomy" id="2562681"/>
    <lineage>
        <taxon>Bacteria</taxon>
        <taxon>Pseudomonadati</taxon>
        <taxon>Thermodesulfobacteriota</taxon>
        <taxon>Desulfuromonadia</taxon>
        <taxon>Geobacterales</taxon>
        <taxon>Geobacteraceae</taxon>
        <taxon>Geomonas</taxon>
    </lineage>
</organism>
<dbReference type="GO" id="GO:0003677">
    <property type="term" value="F:DNA binding"/>
    <property type="evidence" value="ECO:0007669"/>
    <property type="project" value="InterPro"/>
</dbReference>
<dbReference type="Pfam" id="PF01381">
    <property type="entry name" value="HTH_3"/>
    <property type="match status" value="1"/>
</dbReference>
<evidence type="ECO:0000313" key="2">
    <source>
        <dbReference type="EMBL" id="TGU73950.1"/>
    </source>
</evidence>
<dbReference type="InterPro" id="IPR001387">
    <property type="entry name" value="Cro/C1-type_HTH"/>
</dbReference>
<dbReference type="PROSITE" id="PS50943">
    <property type="entry name" value="HTH_CROC1"/>
    <property type="match status" value="1"/>
</dbReference>
<evidence type="ECO:0000313" key="3">
    <source>
        <dbReference type="Proteomes" id="UP000306416"/>
    </source>
</evidence>
<name>A0A4S1CL10_9BACT</name>
<dbReference type="InterPro" id="IPR010982">
    <property type="entry name" value="Lambda_DNA-bd_dom_sf"/>
</dbReference>
<accession>A0A4S1CL10</accession>
<dbReference type="SUPFAM" id="SSF47413">
    <property type="entry name" value="lambda repressor-like DNA-binding domains"/>
    <property type="match status" value="1"/>
</dbReference>
<comment type="caution">
    <text evidence="2">The sequence shown here is derived from an EMBL/GenBank/DDBJ whole genome shotgun (WGS) entry which is preliminary data.</text>
</comment>
<dbReference type="Proteomes" id="UP000306416">
    <property type="component" value="Unassembled WGS sequence"/>
</dbReference>
<gene>
    <name evidence="2" type="ORF">E4633_00295</name>
</gene>
<dbReference type="SMART" id="SM00530">
    <property type="entry name" value="HTH_XRE"/>
    <property type="match status" value="1"/>
</dbReference>
<protein>
    <submittedName>
        <fullName evidence="2">XRE family transcriptional regulator</fullName>
    </submittedName>
</protein>
<dbReference type="EMBL" id="SRSC01000001">
    <property type="protein sequence ID" value="TGU73950.1"/>
    <property type="molecule type" value="Genomic_DNA"/>
</dbReference>
<dbReference type="CDD" id="cd00093">
    <property type="entry name" value="HTH_XRE"/>
    <property type="match status" value="1"/>
</dbReference>
<dbReference type="AlphaFoldDB" id="A0A4S1CL10"/>
<reference evidence="2 3" key="1">
    <citation type="submission" date="2019-04" db="EMBL/GenBank/DDBJ databases">
        <title>Geobacter oryzae sp. nov., ferric-reducing bacteria isolated from paddy soil.</title>
        <authorList>
            <person name="Xu Z."/>
            <person name="Masuda Y."/>
            <person name="Itoh H."/>
            <person name="Senoo K."/>
        </authorList>
    </citation>
    <scope>NUCLEOTIDE SEQUENCE [LARGE SCALE GENOMIC DNA]</scope>
    <source>
        <strain evidence="2 3">Red111</strain>
    </source>
</reference>
<feature type="domain" description="HTH cro/C1-type" evidence="1">
    <location>
        <begin position="40"/>
        <end position="98"/>
    </location>
</feature>
<keyword evidence="3" id="KW-1185">Reference proteome</keyword>
<sequence length="104" mass="11540">MSYKPVSYNPEKTLAKELEAPEFKEAWDALEDEFATLDALLAARKQAGLTQEEVATRMGISQPSLARVEGSLGSHRHSPSLEMLRKYAAAVDCKLEIRLVPNHS</sequence>
<dbReference type="RefSeq" id="WP_135868294.1">
    <property type="nucleotide sequence ID" value="NZ_SRSC01000001.1"/>
</dbReference>